<feature type="domain" description="PAS" evidence="7">
    <location>
        <begin position="177"/>
        <end position="248"/>
    </location>
</feature>
<dbReference type="PANTHER" id="PTHR43065:SF42">
    <property type="entry name" value="TWO-COMPONENT SENSOR PPRA"/>
    <property type="match status" value="1"/>
</dbReference>
<dbReference type="Pfam" id="PF02518">
    <property type="entry name" value="HATPase_c"/>
    <property type="match status" value="1"/>
</dbReference>
<dbReference type="PANTHER" id="PTHR43065">
    <property type="entry name" value="SENSOR HISTIDINE KINASE"/>
    <property type="match status" value="1"/>
</dbReference>
<dbReference type="PROSITE" id="PS50109">
    <property type="entry name" value="HIS_KIN"/>
    <property type="match status" value="1"/>
</dbReference>
<evidence type="ECO:0000259" key="6">
    <source>
        <dbReference type="PROSITE" id="PS50110"/>
    </source>
</evidence>
<dbReference type="EC" id="2.7.13.3" evidence="2"/>
<dbReference type="CDD" id="cd00082">
    <property type="entry name" value="HisKA"/>
    <property type="match status" value="1"/>
</dbReference>
<dbReference type="EMBL" id="BBJS01000017">
    <property type="protein sequence ID" value="GAN13391.1"/>
    <property type="molecule type" value="Genomic_DNA"/>
</dbReference>
<dbReference type="Gene3D" id="3.30.450.20">
    <property type="entry name" value="PAS domain"/>
    <property type="match status" value="3"/>
</dbReference>
<feature type="domain" description="Response regulatory" evidence="6">
    <location>
        <begin position="713"/>
        <end position="823"/>
    </location>
</feature>
<evidence type="ECO:0000259" key="8">
    <source>
        <dbReference type="PROSITE" id="PS50113"/>
    </source>
</evidence>
<dbReference type="InterPro" id="IPR036890">
    <property type="entry name" value="HATPase_C_sf"/>
</dbReference>
<dbReference type="SUPFAM" id="SSF47384">
    <property type="entry name" value="Homodimeric domain of signal transducing histidine kinase"/>
    <property type="match status" value="1"/>
</dbReference>
<dbReference type="Pfam" id="PF00072">
    <property type="entry name" value="Response_reg"/>
    <property type="match status" value="1"/>
</dbReference>
<comment type="catalytic activity">
    <reaction evidence="1">
        <text>ATP + protein L-histidine = ADP + protein N-phospho-L-histidine.</text>
        <dbReference type="EC" id="2.7.13.3"/>
    </reaction>
</comment>
<dbReference type="PROSITE" id="PS50112">
    <property type="entry name" value="PAS"/>
    <property type="match status" value="1"/>
</dbReference>
<dbReference type="Gene3D" id="3.40.50.2300">
    <property type="match status" value="1"/>
</dbReference>
<dbReference type="PROSITE" id="PS50113">
    <property type="entry name" value="PAC"/>
    <property type="match status" value="2"/>
</dbReference>
<keyword evidence="10" id="KW-1185">Reference proteome</keyword>
<dbReference type="InterPro" id="IPR013655">
    <property type="entry name" value="PAS_fold_3"/>
</dbReference>
<dbReference type="SUPFAM" id="SSF52172">
    <property type="entry name" value="CheY-like"/>
    <property type="match status" value="1"/>
</dbReference>
<dbReference type="InterPro" id="IPR035965">
    <property type="entry name" value="PAS-like_dom_sf"/>
</dbReference>
<dbReference type="CDD" id="cd00130">
    <property type="entry name" value="PAS"/>
    <property type="match status" value="2"/>
</dbReference>
<reference evidence="9 10" key="1">
    <citation type="submission" date="2014-08" db="EMBL/GenBank/DDBJ databases">
        <title>Whole genome shotgun sequence of Sphingomonas paucimobilis NBRC 13935.</title>
        <authorList>
            <person name="Hosoyama A."/>
            <person name="Hashimoto M."/>
            <person name="Hosoyama Y."/>
            <person name="Noguchi M."/>
            <person name="Uohara A."/>
            <person name="Ohji S."/>
            <person name="Katano-Makiyama Y."/>
            <person name="Ichikawa N."/>
            <person name="Kimura A."/>
            <person name="Yamazoe A."/>
            <person name="Fujita N."/>
        </authorList>
    </citation>
    <scope>NUCLEOTIDE SEQUENCE [LARGE SCALE GENOMIC DNA]</scope>
    <source>
        <strain evidence="9 10">NBRC 13935</strain>
    </source>
</reference>
<dbReference type="InterPro" id="IPR001610">
    <property type="entry name" value="PAC"/>
</dbReference>
<dbReference type="InterPro" id="IPR011006">
    <property type="entry name" value="CheY-like_superfamily"/>
</dbReference>
<dbReference type="Pfam" id="PF08447">
    <property type="entry name" value="PAS_3"/>
    <property type="match status" value="1"/>
</dbReference>
<dbReference type="InterPro" id="IPR003594">
    <property type="entry name" value="HATPase_dom"/>
</dbReference>
<dbReference type="SMART" id="SM00091">
    <property type="entry name" value="PAS"/>
    <property type="match status" value="2"/>
</dbReference>
<dbReference type="InterPro" id="IPR001789">
    <property type="entry name" value="Sig_transdc_resp-reg_receiver"/>
</dbReference>
<evidence type="ECO:0000313" key="9">
    <source>
        <dbReference type="EMBL" id="GAN13391.1"/>
    </source>
</evidence>
<organism evidence="9 10">
    <name type="scientific">Sphingomonas paucimobilis NBRC 13935</name>
    <dbReference type="NCBI Taxonomy" id="1219050"/>
    <lineage>
        <taxon>Bacteria</taxon>
        <taxon>Pseudomonadati</taxon>
        <taxon>Pseudomonadota</taxon>
        <taxon>Alphaproteobacteria</taxon>
        <taxon>Sphingomonadales</taxon>
        <taxon>Sphingomonadaceae</taxon>
        <taxon>Sphingomonas</taxon>
    </lineage>
</organism>
<evidence type="ECO:0000259" key="7">
    <source>
        <dbReference type="PROSITE" id="PS50112"/>
    </source>
</evidence>
<feature type="domain" description="PAC" evidence="8">
    <location>
        <begin position="116"/>
        <end position="169"/>
    </location>
</feature>
<dbReference type="Pfam" id="PF08448">
    <property type="entry name" value="PAS_4"/>
    <property type="match status" value="2"/>
</dbReference>
<comment type="caution">
    <text evidence="9">The sequence shown here is derived from an EMBL/GenBank/DDBJ whole genome shotgun (WGS) entry which is preliminary data.</text>
</comment>
<evidence type="ECO:0000256" key="4">
    <source>
        <dbReference type="PROSITE-ProRule" id="PRU00169"/>
    </source>
</evidence>
<dbReference type="SMART" id="SM00387">
    <property type="entry name" value="HATPase_c"/>
    <property type="match status" value="1"/>
</dbReference>
<dbReference type="Pfam" id="PF00512">
    <property type="entry name" value="HisKA"/>
    <property type="match status" value="1"/>
</dbReference>
<dbReference type="InterPro" id="IPR036097">
    <property type="entry name" value="HisK_dim/P_sf"/>
</dbReference>
<protein>
    <recommendedName>
        <fullName evidence="2">histidine kinase</fullName>
        <ecNumber evidence="2">2.7.13.3</ecNumber>
    </recommendedName>
</protein>
<feature type="domain" description="Histidine kinase" evidence="5">
    <location>
        <begin position="467"/>
        <end position="692"/>
    </location>
</feature>
<proteinExistence type="predicted"/>
<dbReference type="SUPFAM" id="SSF55785">
    <property type="entry name" value="PYP-like sensor domain (PAS domain)"/>
    <property type="match status" value="3"/>
</dbReference>
<evidence type="ECO:0000256" key="3">
    <source>
        <dbReference type="ARBA" id="ARBA00022553"/>
    </source>
</evidence>
<dbReference type="Gene3D" id="1.10.287.130">
    <property type="match status" value="1"/>
</dbReference>
<dbReference type="SMART" id="SM00388">
    <property type="entry name" value="HisKA"/>
    <property type="match status" value="1"/>
</dbReference>
<keyword evidence="3 4" id="KW-0597">Phosphoprotein</keyword>
<dbReference type="InterPro" id="IPR000014">
    <property type="entry name" value="PAS"/>
</dbReference>
<feature type="domain" description="PAC" evidence="8">
    <location>
        <begin position="251"/>
        <end position="304"/>
    </location>
</feature>
<evidence type="ECO:0000259" key="5">
    <source>
        <dbReference type="PROSITE" id="PS50109"/>
    </source>
</evidence>
<evidence type="ECO:0000256" key="2">
    <source>
        <dbReference type="ARBA" id="ARBA00012438"/>
    </source>
</evidence>
<dbReference type="InterPro" id="IPR003661">
    <property type="entry name" value="HisK_dim/P_dom"/>
</dbReference>
<sequence length="832" mass="90771">MSDRDTPPFADLLRDGGGCGLLIAARDWTSRGLGPIESWSASLRTATLMLLHSPVPMVMLWGEDGIMLYNDAYSLFAGGRHPELLGARVREGWPEVADFNDNVMRVGLAGGTLRYQDQELTLYRHGAPEQVWMNLDYSPVIDESGRPAGVLCVLAETTERIAAERRQRTAEAALVESEARFRLMIDTVPQIVWIADAEGRMEFLNRQFSDYTGEGFAARTPREMAGAFIHPDDGPQVVRAFQAARDAAGPHLFEHRIRAASGEYRWFLDRANPYRHPDTGEIERWFGVSVDIHDRKIAEDRLRELNATLEQRVAERTAERNILATLIESTDIMVMAIDMDFTILALNAANADEFERVFGVRPRAGDKMLDLLADDPERREEVRRGWLRGMQGQRVTFVEQFGDPDRDRPSYEISFHPLFDEQGRQDGVFQFVTDVTERLRRDAQLVETMDALRQAQKMEAMGQLTGGVAHDFNNLLTPIVGTLDLLQQKGLGGAREQRLVAGAAQSAERARTLVQRLLAFARRQPLQLISVDMAALVAGMQDLVASTTGPQILVEINVAPDLPPADADPNQVEMALLNLAVNARDAMPGGGTLRITLAAEHLAEGRLIGSHGALLPAGRYVRLSVADTGSGMHAETLARAVEPFFSTKGIGKGTGLGLSMVHGLASQMGGALTISSEPGVGTQVDLLLPCGTTAVEAATPGEVRQADGIRSGRALLVDDEDLVRHSTADMLVDLGYDVIEASSAEEAMRILNDGATFDLLVTDHLMPRMTGTELAALVAARRPGMAILLVSGYAETEGVASDLTRLTKPFRKDELAKSLLSLSAGLDAATVD</sequence>
<dbReference type="GeneID" id="78527048"/>
<dbReference type="AlphaFoldDB" id="A0A0C9MRM3"/>
<dbReference type="InterPro" id="IPR013656">
    <property type="entry name" value="PAS_4"/>
</dbReference>
<gene>
    <name evidence="9" type="ORF">SP6_17_01090</name>
</gene>
<dbReference type="InterPro" id="IPR004358">
    <property type="entry name" value="Sig_transdc_His_kin-like_C"/>
</dbReference>
<dbReference type="PRINTS" id="PR00344">
    <property type="entry name" value="BCTRLSENSOR"/>
</dbReference>
<dbReference type="SUPFAM" id="SSF55874">
    <property type="entry name" value="ATPase domain of HSP90 chaperone/DNA topoisomerase II/histidine kinase"/>
    <property type="match status" value="1"/>
</dbReference>
<dbReference type="SMART" id="SM00086">
    <property type="entry name" value="PAC"/>
    <property type="match status" value="3"/>
</dbReference>
<dbReference type="NCBIfam" id="TIGR00229">
    <property type="entry name" value="sensory_box"/>
    <property type="match status" value="3"/>
</dbReference>
<dbReference type="InterPro" id="IPR000700">
    <property type="entry name" value="PAS-assoc_C"/>
</dbReference>
<dbReference type="SMART" id="SM00448">
    <property type="entry name" value="REC"/>
    <property type="match status" value="1"/>
</dbReference>
<dbReference type="InterPro" id="IPR005467">
    <property type="entry name" value="His_kinase_dom"/>
</dbReference>
<dbReference type="Gene3D" id="3.30.565.10">
    <property type="entry name" value="Histidine kinase-like ATPase, C-terminal domain"/>
    <property type="match status" value="1"/>
</dbReference>
<dbReference type="RefSeq" id="WP_007403666.1">
    <property type="nucleotide sequence ID" value="NZ_BBJS01000017.1"/>
</dbReference>
<accession>A0A0C9MRM3</accession>
<dbReference type="PROSITE" id="PS50110">
    <property type="entry name" value="RESPONSE_REGULATORY"/>
    <property type="match status" value="1"/>
</dbReference>
<dbReference type="GO" id="GO:0000155">
    <property type="term" value="F:phosphorelay sensor kinase activity"/>
    <property type="evidence" value="ECO:0007669"/>
    <property type="project" value="InterPro"/>
</dbReference>
<name>A0A0C9MRM3_SPHPI</name>
<dbReference type="Proteomes" id="UP000032025">
    <property type="component" value="Unassembled WGS sequence"/>
</dbReference>
<evidence type="ECO:0000256" key="1">
    <source>
        <dbReference type="ARBA" id="ARBA00000085"/>
    </source>
</evidence>
<feature type="modified residue" description="4-aspartylphosphate" evidence="4">
    <location>
        <position position="763"/>
    </location>
</feature>
<evidence type="ECO:0000313" key="10">
    <source>
        <dbReference type="Proteomes" id="UP000032025"/>
    </source>
</evidence>